<keyword evidence="4" id="KW-1185">Reference proteome</keyword>
<proteinExistence type="predicted"/>
<dbReference type="OrthoDB" id="4608030at2"/>
<comment type="caution">
    <text evidence="3">The sequence shown here is derived from an EMBL/GenBank/DDBJ whole genome shotgun (WGS) entry which is preliminary data.</text>
</comment>
<protein>
    <recommendedName>
        <fullName evidence="2">Mce/MlaD domain-containing protein</fullName>
    </recommendedName>
</protein>
<dbReference type="PANTHER" id="PTHR33371">
    <property type="entry name" value="INTERMEMBRANE PHOSPHOLIPID TRANSPORT SYSTEM BINDING PROTEIN MLAD-RELATED"/>
    <property type="match status" value="1"/>
</dbReference>
<dbReference type="AlphaFoldDB" id="A0A7K0E0W6"/>
<feature type="transmembrane region" description="Helical" evidence="1">
    <location>
        <begin position="12"/>
        <end position="34"/>
    </location>
</feature>
<dbReference type="Proteomes" id="UP000431401">
    <property type="component" value="Unassembled WGS sequence"/>
</dbReference>
<gene>
    <name evidence="3" type="ORF">NRB56_73260</name>
</gene>
<name>A0A7K0E0W6_9NOCA</name>
<dbReference type="RefSeq" id="WP_153348926.1">
    <property type="nucleotide sequence ID" value="NZ_WEGI01000022.1"/>
</dbReference>
<accession>A0A7K0E0W6</accession>
<evidence type="ECO:0000256" key="1">
    <source>
        <dbReference type="SAM" id="Phobius"/>
    </source>
</evidence>
<dbReference type="InterPro" id="IPR052336">
    <property type="entry name" value="MlaD_Phospholipid_Transporter"/>
</dbReference>
<organism evidence="3 4">
    <name type="scientific">Nocardia aurantia</name>
    <dbReference type="NCBI Taxonomy" id="2585199"/>
    <lineage>
        <taxon>Bacteria</taxon>
        <taxon>Bacillati</taxon>
        <taxon>Actinomycetota</taxon>
        <taxon>Actinomycetes</taxon>
        <taxon>Mycobacteriales</taxon>
        <taxon>Nocardiaceae</taxon>
        <taxon>Nocardia</taxon>
    </lineage>
</organism>
<reference evidence="3 4" key="1">
    <citation type="submission" date="2019-10" db="EMBL/GenBank/DDBJ databases">
        <title>Nocardia macrotermitis sp. nov. and Nocardia aurantia sp. nov., isolated from the gut of fungus growing-termite Macrotermes natalensis.</title>
        <authorList>
            <person name="Benndorf R."/>
            <person name="Schwitalla J."/>
            <person name="Martin K."/>
            <person name="De Beer W."/>
            <person name="Kaster A.-K."/>
            <person name="Vollmers J."/>
            <person name="Poulsen M."/>
            <person name="Beemelmanns C."/>
        </authorList>
    </citation>
    <scope>NUCLEOTIDE SEQUENCE [LARGE SCALE GENOMIC DNA]</scope>
    <source>
        <strain evidence="3 4">RB56</strain>
    </source>
</reference>
<evidence type="ECO:0000259" key="2">
    <source>
        <dbReference type="Pfam" id="PF02470"/>
    </source>
</evidence>
<keyword evidence="1" id="KW-0472">Membrane</keyword>
<keyword evidence="1" id="KW-1133">Transmembrane helix</keyword>
<dbReference type="Pfam" id="PF02470">
    <property type="entry name" value="MlaD"/>
    <property type="match status" value="1"/>
</dbReference>
<dbReference type="EMBL" id="WEGI01000022">
    <property type="protein sequence ID" value="MQY31716.1"/>
    <property type="molecule type" value="Genomic_DNA"/>
</dbReference>
<keyword evidence="1" id="KW-0812">Transmembrane</keyword>
<evidence type="ECO:0000313" key="3">
    <source>
        <dbReference type="EMBL" id="MQY31716.1"/>
    </source>
</evidence>
<feature type="domain" description="Mce/MlaD" evidence="2">
    <location>
        <begin position="43"/>
        <end position="115"/>
    </location>
</feature>
<dbReference type="InterPro" id="IPR003399">
    <property type="entry name" value="Mce/MlaD"/>
</dbReference>
<sequence>MTPLHRMLGSRAFMSLAGALALVLLVGVGYLVIFQPAKRTDSYCAIMPDSIGLYVGNQVTMRGLPVGSVTSIAPRNGAVKVEFAVAADKPVYADAGATTLSDSVVASRQLAIVAGGQNTARWDRSQCLTKTLTPKSITETLNALAQLSAQLDGPDQEHPDALARGLSSLNAATTGTGPQINAIVQKLSGALSAPDADIAHLAGTFDAFASVAKQVELHWGDLTTMLTRLAPVLDQAGDDLLAPGARIMDGLRQVLPMLNDLTTAFGDPIMKALDDTVPLVKFLRADVGSLAQIISMTPALAQAFRTVSGSGIGYAPPKVAVPQANADQVCAVVNTLAPGRCDATGGLAKVDLVPLVLGSAGAR</sequence>
<evidence type="ECO:0000313" key="4">
    <source>
        <dbReference type="Proteomes" id="UP000431401"/>
    </source>
</evidence>
<dbReference type="PANTHER" id="PTHR33371:SF4">
    <property type="entry name" value="INTERMEMBRANE PHOSPHOLIPID TRANSPORT SYSTEM BINDING PROTEIN MLAD"/>
    <property type="match status" value="1"/>
</dbReference>